<dbReference type="Proteomes" id="UP000183174">
    <property type="component" value="Unassembled WGS sequence"/>
</dbReference>
<reference evidence="1 2" key="1">
    <citation type="submission" date="2016-08" db="EMBL/GenBank/DDBJ databases">
        <authorList>
            <person name="Seilhamer J.J."/>
        </authorList>
    </citation>
    <scope>NUCLEOTIDE SEQUENCE [LARGE SCALE GENOMIC DNA]</scope>
    <source>
        <strain evidence="1 2">CCBAU 10071</strain>
    </source>
</reference>
<proteinExistence type="predicted"/>
<protein>
    <submittedName>
        <fullName evidence="1">Uncharacterized protein</fullName>
    </submittedName>
</protein>
<sequence>MDCILIRRDEPPKFNPLEEAVIGDVAPSVWCGPHVGTRLAEAMRTLRLIPIRAVAGYGAPWPAYNYEFEDLLAQQAQGELEKTMRMQNRTRLLPSFSDVTRMEAAICWPARYLLGQMHLRRAVNCVALAHSLERDAGWVAVKRGGYADTWRANHDGGRVAHPFERTWQTLQMSYCRGPGSPGYAHVTRMNCLLADIGQVLRSTSFGSSTIPASCPIRSWERGRTGYLQEYISSAGLSAP</sequence>
<gene>
    <name evidence="1" type="ORF">GA0061099_103711</name>
</gene>
<evidence type="ECO:0000313" key="1">
    <source>
        <dbReference type="EMBL" id="SCB52672.1"/>
    </source>
</evidence>
<name>A0A1C3XK54_9BRAD</name>
<evidence type="ECO:0000313" key="2">
    <source>
        <dbReference type="Proteomes" id="UP000183174"/>
    </source>
</evidence>
<dbReference type="EMBL" id="FMAE01000037">
    <property type="protein sequence ID" value="SCB52672.1"/>
    <property type="molecule type" value="Genomic_DNA"/>
</dbReference>
<organism evidence="1 2">
    <name type="scientific">Bradyrhizobium yuanmingense</name>
    <dbReference type="NCBI Taxonomy" id="108015"/>
    <lineage>
        <taxon>Bacteria</taxon>
        <taxon>Pseudomonadati</taxon>
        <taxon>Pseudomonadota</taxon>
        <taxon>Alphaproteobacteria</taxon>
        <taxon>Hyphomicrobiales</taxon>
        <taxon>Nitrobacteraceae</taxon>
        <taxon>Bradyrhizobium</taxon>
    </lineage>
</organism>
<dbReference type="AlphaFoldDB" id="A0A1C3XK54"/>
<accession>A0A1C3XK54</accession>